<accession>A0ABN8GG48</accession>
<organism evidence="13 14">
    <name type="scientific">Paenibacillus plantiphilus</name>
    <dbReference type="NCBI Taxonomy" id="2905650"/>
    <lineage>
        <taxon>Bacteria</taxon>
        <taxon>Bacillati</taxon>
        <taxon>Bacillota</taxon>
        <taxon>Bacilli</taxon>
        <taxon>Bacillales</taxon>
        <taxon>Paenibacillaceae</taxon>
        <taxon>Paenibacillus</taxon>
    </lineage>
</organism>
<feature type="transmembrane region" description="Helical" evidence="9">
    <location>
        <begin position="279"/>
        <end position="304"/>
    </location>
</feature>
<dbReference type="InterPro" id="IPR010132">
    <property type="entry name" value="ATPase_T1SS_HlyB"/>
</dbReference>
<keyword evidence="14" id="KW-1185">Reference proteome</keyword>
<dbReference type="Gene3D" id="3.40.50.300">
    <property type="entry name" value="P-loop containing nucleotide triphosphate hydrolases"/>
    <property type="match status" value="1"/>
</dbReference>
<dbReference type="RefSeq" id="WP_236343158.1">
    <property type="nucleotide sequence ID" value="NZ_CAKMMF010000014.1"/>
</dbReference>
<dbReference type="NCBIfam" id="TIGR01846">
    <property type="entry name" value="type_I_sec_HlyB"/>
    <property type="match status" value="1"/>
</dbReference>
<evidence type="ECO:0000256" key="8">
    <source>
        <dbReference type="ARBA" id="ARBA00023136"/>
    </source>
</evidence>
<keyword evidence="2 9" id="KW-0812">Transmembrane</keyword>
<dbReference type="PROSITE" id="PS50893">
    <property type="entry name" value="ABC_TRANSPORTER_2"/>
    <property type="match status" value="1"/>
</dbReference>
<keyword evidence="8 9" id="KW-0472">Membrane</keyword>
<dbReference type="SMART" id="SM00382">
    <property type="entry name" value="AAA"/>
    <property type="match status" value="1"/>
</dbReference>
<evidence type="ECO:0000256" key="3">
    <source>
        <dbReference type="ARBA" id="ARBA00022741"/>
    </source>
</evidence>
<feature type="transmembrane region" description="Helical" evidence="9">
    <location>
        <begin position="172"/>
        <end position="194"/>
    </location>
</feature>
<sequence length="724" mass="80855">MEPEMKVDIVKRSSEDQAAARSRMDSGLHCLITIANYHGIAADAAQIKHAYSIATQGATSTDLLRIAKDLGFKSKQARIAQTRLRKLNLPAILVMQDNNYIIAAKCTDTELIIFDPLIGKPTTVKWEAISEQWTNQVILLAPKQKDDDKQTGFGLKWFIPALWKHRRLIGEVLIASLFIQIFGLISPLVTQVIIDKVLVHQGITTLNVLIIGLLIVIVFEFLMGISKNYVFTHTTSRIDITLGVRLFQHLFRLPLAYFENRRIGETIARIRELENIRQFLTGAPLTAVLDFLFIFVYFIVMFYYSPSLSFLVLGSFPLFILLSALFTPLIRRRLEEKFEKGAEQQSYLVEAVSGIQTIKSFALEPLSQKKWEGLLSGYVKSGFKLSILSGTASSLAQVVQKVFTLAILWYGTHLVLSGDISVGQLIAFQMMAGRVSDPVLRLVQMWQDFQQTGISIKKLNDIFSVQPEPSISATKTRLPQIKGSIEFQSVTFRYRLDGPEVLRRLSFTAEPGQVIGVVGRSGSGKSTLSKLIQRLYVPESGKILVDGIDLSLADPSWLRRQVGVVLQENYLFSGTIRENIAIHSPSSSIQDVARVAQLAGAHEFILELSEGYDTVVGERGATLSGGQKQRVAIARALLANPRILIFDEATSALDYESERIIQQNLQKICQGRTVIMIAHRLSTIRMANKIIVIDKGELAEQGSHDQLMAAGGLYRYLHSHQERV</sequence>
<keyword evidence="5" id="KW-0788">Thiol protease</keyword>
<dbReference type="Pfam" id="PF00005">
    <property type="entry name" value="ABC_tran"/>
    <property type="match status" value="1"/>
</dbReference>
<comment type="subcellular location">
    <subcellularLocation>
        <location evidence="1">Cell membrane</location>
        <topology evidence="1">Multi-pass membrane protein</topology>
    </subcellularLocation>
</comment>
<keyword evidence="4" id="KW-0378">Hydrolase</keyword>
<dbReference type="InterPro" id="IPR005074">
    <property type="entry name" value="Peptidase_C39"/>
</dbReference>
<evidence type="ECO:0000256" key="7">
    <source>
        <dbReference type="ARBA" id="ARBA00022989"/>
    </source>
</evidence>
<evidence type="ECO:0000256" key="9">
    <source>
        <dbReference type="SAM" id="Phobius"/>
    </source>
</evidence>
<gene>
    <name evidence="13" type="primary">apxIB</name>
    <name evidence="13" type="ORF">PAECIP111893_02855</name>
</gene>
<dbReference type="InterPro" id="IPR011527">
    <property type="entry name" value="ABC1_TM_dom"/>
</dbReference>
<evidence type="ECO:0000313" key="13">
    <source>
        <dbReference type="EMBL" id="CAH1208188.1"/>
    </source>
</evidence>
<evidence type="ECO:0000256" key="5">
    <source>
        <dbReference type="ARBA" id="ARBA00022807"/>
    </source>
</evidence>
<dbReference type="Pfam" id="PF03412">
    <property type="entry name" value="Peptidase_C39"/>
    <property type="match status" value="1"/>
</dbReference>
<evidence type="ECO:0000259" key="10">
    <source>
        <dbReference type="PROSITE" id="PS50893"/>
    </source>
</evidence>
<evidence type="ECO:0000256" key="4">
    <source>
        <dbReference type="ARBA" id="ARBA00022801"/>
    </source>
</evidence>
<feature type="transmembrane region" description="Helical" evidence="9">
    <location>
        <begin position="310"/>
        <end position="330"/>
    </location>
</feature>
<dbReference type="PROSITE" id="PS50990">
    <property type="entry name" value="PEPTIDASE_C39"/>
    <property type="match status" value="1"/>
</dbReference>
<dbReference type="SUPFAM" id="SSF90123">
    <property type="entry name" value="ABC transporter transmembrane region"/>
    <property type="match status" value="1"/>
</dbReference>
<keyword evidence="6 13" id="KW-0067">ATP-binding</keyword>
<dbReference type="Gene3D" id="3.90.70.10">
    <property type="entry name" value="Cysteine proteinases"/>
    <property type="match status" value="1"/>
</dbReference>
<dbReference type="InterPro" id="IPR027417">
    <property type="entry name" value="P-loop_NTPase"/>
</dbReference>
<dbReference type="InterPro" id="IPR003593">
    <property type="entry name" value="AAA+_ATPase"/>
</dbReference>
<feature type="domain" description="ABC transmembrane type-1" evidence="11">
    <location>
        <begin position="172"/>
        <end position="451"/>
    </location>
</feature>
<dbReference type="InterPro" id="IPR003439">
    <property type="entry name" value="ABC_transporter-like_ATP-bd"/>
</dbReference>
<evidence type="ECO:0000256" key="1">
    <source>
        <dbReference type="ARBA" id="ARBA00004651"/>
    </source>
</evidence>
<dbReference type="CDD" id="cd18588">
    <property type="entry name" value="ABC_6TM_CyaB_HlyB_like"/>
    <property type="match status" value="1"/>
</dbReference>
<dbReference type="InterPro" id="IPR017871">
    <property type="entry name" value="ABC_transporter-like_CS"/>
</dbReference>
<keyword evidence="7 9" id="KW-1133">Transmembrane helix</keyword>
<evidence type="ECO:0000256" key="2">
    <source>
        <dbReference type="ARBA" id="ARBA00022692"/>
    </source>
</evidence>
<dbReference type="SUPFAM" id="SSF52540">
    <property type="entry name" value="P-loop containing nucleoside triphosphate hydrolases"/>
    <property type="match status" value="1"/>
</dbReference>
<keyword evidence="5" id="KW-0645">Protease</keyword>
<feature type="domain" description="Peptidase C39" evidence="12">
    <location>
        <begin position="17"/>
        <end position="140"/>
    </location>
</feature>
<dbReference type="PROSITE" id="PS50929">
    <property type="entry name" value="ABC_TM1F"/>
    <property type="match status" value="1"/>
</dbReference>
<evidence type="ECO:0000259" key="12">
    <source>
        <dbReference type="PROSITE" id="PS50990"/>
    </source>
</evidence>
<evidence type="ECO:0000313" key="14">
    <source>
        <dbReference type="Proteomes" id="UP000838686"/>
    </source>
</evidence>
<dbReference type="PANTHER" id="PTHR43394">
    <property type="entry name" value="ATP-DEPENDENT PERMEASE MDL1, MITOCHONDRIAL"/>
    <property type="match status" value="1"/>
</dbReference>
<evidence type="ECO:0000259" key="11">
    <source>
        <dbReference type="PROSITE" id="PS50929"/>
    </source>
</evidence>
<feature type="transmembrane region" description="Helical" evidence="9">
    <location>
        <begin position="206"/>
        <end position="225"/>
    </location>
</feature>
<feature type="domain" description="ABC transporter" evidence="10">
    <location>
        <begin position="485"/>
        <end position="720"/>
    </location>
</feature>
<reference evidence="13" key="1">
    <citation type="submission" date="2022-01" db="EMBL/GenBank/DDBJ databases">
        <authorList>
            <person name="Criscuolo A."/>
        </authorList>
    </citation>
    <scope>NUCLEOTIDE SEQUENCE</scope>
    <source>
        <strain evidence="13">CIP111893</strain>
    </source>
</reference>
<evidence type="ECO:0000256" key="6">
    <source>
        <dbReference type="ARBA" id="ARBA00022840"/>
    </source>
</evidence>
<dbReference type="GO" id="GO:0005524">
    <property type="term" value="F:ATP binding"/>
    <property type="evidence" value="ECO:0007669"/>
    <property type="project" value="UniProtKB-KW"/>
</dbReference>
<dbReference type="Gene3D" id="1.20.1560.10">
    <property type="entry name" value="ABC transporter type 1, transmembrane domain"/>
    <property type="match status" value="1"/>
</dbReference>
<dbReference type="PANTHER" id="PTHR43394:SF1">
    <property type="entry name" value="ATP-BINDING CASSETTE SUB-FAMILY B MEMBER 10, MITOCHONDRIAL"/>
    <property type="match status" value="1"/>
</dbReference>
<dbReference type="Pfam" id="PF00664">
    <property type="entry name" value="ABC_membrane"/>
    <property type="match status" value="1"/>
</dbReference>
<keyword evidence="3" id="KW-0547">Nucleotide-binding</keyword>
<protein>
    <submittedName>
        <fullName evidence="13">Toxin RTX-I translocation ATP-binding protein</fullName>
    </submittedName>
</protein>
<dbReference type="EMBL" id="CAKMMF010000014">
    <property type="protein sequence ID" value="CAH1208188.1"/>
    <property type="molecule type" value="Genomic_DNA"/>
</dbReference>
<dbReference type="InterPro" id="IPR039421">
    <property type="entry name" value="Type_1_exporter"/>
</dbReference>
<dbReference type="InterPro" id="IPR036640">
    <property type="entry name" value="ABC1_TM_sf"/>
</dbReference>
<proteinExistence type="predicted"/>
<name>A0ABN8GG48_9BACL</name>
<dbReference type="PROSITE" id="PS00211">
    <property type="entry name" value="ABC_TRANSPORTER_1"/>
    <property type="match status" value="1"/>
</dbReference>
<dbReference type="Proteomes" id="UP000838686">
    <property type="component" value="Unassembled WGS sequence"/>
</dbReference>
<comment type="caution">
    <text evidence="13">The sequence shown here is derived from an EMBL/GenBank/DDBJ whole genome shotgun (WGS) entry which is preliminary data.</text>
</comment>